<gene>
    <name evidence="2" type="ORF">BCR34DRAFT_343358</name>
</gene>
<dbReference type="AlphaFoldDB" id="A0A1Y2A7A5"/>
<comment type="caution">
    <text evidence="2">The sequence shown here is derived from an EMBL/GenBank/DDBJ whole genome shotgun (WGS) entry which is preliminary data.</text>
</comment>
<sequence>MCLLLNANLPAGTIATFWSSPSLGYTLPLSIHDHLVSSTSNHLVLNPIHVVQCRREQCSYASNKAAARISQHPTQGAGKRKWERVYQRSDPI</sequence>
<protein>
    <submittedName>
        <fullName evidence="2">Uncharacterized protein</fullName>
    </submittedName>
</protein>
<keyword evidence="3" id="KW-1185">Reference proteome</keyword>
<dbReference type="Proteomes" id="UP000193144">
    <property type="component" value="Unassembled WGS sequence"/>
</dbReference>
<name>A0A1Y2A7A5_9PLEO</name>
<reference evidence="2 3" key="1">
    <citation type="submission" date="2016-07" db="EMBL/GenBank/DDBJ databases">
        <title>Pervasive Adenine N6-methylation of Active Genes in Fungi.</title>
        <authorList>
            <consortium name="DOE Joint Genome Institute"/>
            <person name="Mondo S.J."/>
            <person name="Dannebaum R.O."/>
            <person name="Kuo R.C."/>
            <person name="Labutti K."/>
            <person name="Haridas S."/>
            <person name="Kuo A."/>
            <person name="Salamov A."/>
            <person name="Ahrendt S.R."/>
            <person name="Lipzen A."/>
            <person name="Sullivan W."/>
            <person name="Andreopoulos W.B."/>
            <person name="Clum A."/>
            <person name="Lindquist E."/>
            <person name="Daum C."/>
            <person name="Ramamoorthy G.K."/>
            <person name="Gryganskyi A."/>
            <person name="Culley D."/>
            <person name="Magnuson J.K."/>
            <person name="James T.Y."/>
            <person name="O'Malley M.A."/>
            <person name="Stajich J.E."/>
            <person name="Spatafora J.W."/>
            <person name="Visel A."/>
            <person name="Grigoriev I.V."/>
        </authorList>
    </citation>
    <scope>NUCLEOTIDE SEQUENCE [LARGE SCALE GENOMIC DNA]</scope>
    <source>
        <strain evidence="2 3">CBS 115471</strain>
    </source>
</reference>
<evidence type="ECO:0000256" key="1">
    <source>
        <dbReference type="SAM" id="MobiDB-lite"/>
    </source>
</evidence>
<evidence type="ECO:0000313" key="2">
    <source>
        <dbReference type="EMBL" id="ORY18388.1"/>
    </source>
</evidence>
<evidence type="ECO:0000313" key="3">
    <source>
        <dbReference type="Proteomes" id="UP000193144"/>
    </source>
</evidence>
<dbReference type="EMBL" id="MCFA01000007">
    <property type="protein sequence ID" value="ORY18388.1"/>
    <property type="molecule type" value="Genomic_DNA"/>
</dbReference>
<organism evidence="2 3">
    <name type="scientific">Clohesyomyces aquaticus</name>
    <dbReference type="NCBI Taxonomy" id="1231657"/>
    <lineage>
        <taxon>Eukaryota</taxon>
        <taxon>Fungi</taxon>
        <taxon>Dikarya</taxon>
        <taxon>Ascomycota</taxon>
        <taxon>Pezizomycotina</taxon>
        <taxon>Dothideomycetes</taxon>
        <taxon>Pleosporomycetidae</taxon>
        <taxon>Pleosporales</taxon>
        <taxon>Lindgomycetaceae</taxon>
        <taxon>Clohesyomyces</taxon>
    </lineage>
</organism>
<feature type="region of interest" description="Disordered" evidence="1">
    <location>
        <begin position="69"/>
        <end position="92"/>
    </location>
</feature>
<proteinExistence type="predicted"/>
<feature type="compositionally biased region" description="Basic and acidic residues" evidence="1">
    <location>
        <begin position="83"/>
        <end position="92"/>
    </location>
</feature>
<accession>A0A1Y2A7A5</accession>